<protein>
    <submittedName>
        <fullName evidence="2">Uncharacterized protein</fullName>
    </submittedName>
</protein>
<dbReference type="EMBL" id="KQ977565">
    <property type="protein sequence ID" value="KYN01913.1"/>
    <property type="molecule type" value="Genomic_DNA"/>
</dbReference>
<feature type="region of interest" description="Disordered" evidence="1">
    <location>
        <begin position="1"/>
        <end position="23"/>
    </location>
</feature>
<evidence type="ECO:0000313" key="3">
    <source>
        <dbReference type="Proteomes" id="UP000078542"/>
    </source>
</evidence>
<gene>
    <name evidence="2" type="ORF">ALC62_07215</name>
</gene>
<evidence type="ECO:0000256" key="1">
    <source>
        <dbReference type="SAM" id="MobiDB-lite"/>
    </source>
</evidence>
<reference evidence="2 3" key="1">
    <citation type="submission" date="2016-03" db="EMBL/GenBank/DDBJ databases">
        <title>Cyphomyrmex costatus WGS genome.</title>
        <authorList>
            <person name="Nygaard S."/>
            <person name="Hu H."/>
            <person name="Boomsma J."/>
            <person name="Zhang G."/>
        </authorList>
    </citation>
    <scope>NUCLEOTIDE SEQUENCE [LARGE SCALE GENOMIC DNA]</scope>
    <source>
        <strain evidence="2">MS0001</strain>
        <tissue evidence="2">Whole body</tissue>
    </source>
</reference>
<name>A0A195CMH0_9HYME</name>
<accession>A0A195CMH0</accession>
<dbReference type="AlphaFoldDB" id="A0A195CMH0"/>
<sequence length="156" mass="17893">MWKVRKVEQQRESERRRRVHDEGGSYGTLTANIISGNPASCVEDRTVSHSIKIKTNVWAYCQRENAKSVNDESQKLNDQEFDYSYTFSSRKAIGRFLAALPPVFTGLKQRMASSSYGKIARKNCQTAVAIVYCPIDYQHYKSQVVVSVSSWFCRHE</sequence>
<keyword evidence="3" id="KW-1185">Reference proteome</keyword>
<proteinExistence type="predicted"/>
<evidence type="ECO:0000313" key="2">
    <source>
        <dbReference type="EMBL" id="KYN01913.1"/>
    </source>
</evidence>
<dbReference type="Proteomes" id="UP000078542">
    <property type="component" value="Unassembled WGS sequence"/>
</dbReference>
<organism evidence="2 3">
    <name type="scientific">Cyphomyrmex costatus</name>
    <dbReference type="NCBI Taxonomy" id="456900"/>
    <lineage>
        <taxon>Eukaryota</taxon>
        <taxon>Metazoa</taxon>
        <taxon>Ecdysozoa</taxon>
        <taxon>Arthropoda</taxon>
        <taxon>Hexapoda</taxon>
        <taxon>Insecta</taxon>
        <taxon>Pterygota</taxon>
        <taxon>Neoptera</taxon>
        <taxon>Endopterygota</taxon>
        <taxon>Hymenoptera</taxon>
        <taxon>Apocrita</taxon>
        <taxon>Aculeata</taxon>
        <taxon>Formicoidea</taxon>
        <taxon>Formicidae</taxon>
        <taxon>Myrmicinae</taxon>
        <taxon>Cyphomyrmex</taxon>
    </lineage>
</organism>